<protein>
    <submittedName>
        <fullName evidence="2">Uncharacterized protein</fullName>
    </submittedName>
</protein>
<evidence type="ECO:0000256" key="1">
    <source>
        <dbReference type="SAM" id="MobiDB-lite"/>
    </source>
</evidence>
<dbReference type="EMBL" id="CP026105">
    <property type="protein sequence ID" value="AUT69560.1"/>
    <property type="molecule type" value="Genomic_DNA"/>
</dbReference>
<evidence type="ECO:0000313" key="2">
    <source>
        <dbReference type="EMBL" id="AUT69560.1"/>
    </source>
</evidence>
<organism evidence="2 3">
    <name type="scientific">Paraburkholderia hospita</name>
    <dbReference type="NCBI Taxonomy" id="169430"/>
    <lineage>
        <taxon>Bacteria</taxon>
        <taxon>Pseudomonadati</taxon>
        <taxon>Pseudomonadota</taxon>
        <taxon>Betaproteobacteria</taxon>
        <taxon>Burkholderiales</taxon>
        <taxon>Burkholderiaceae</taxon>
        <taxon>Paraburkholderia</taxon>
    </lineage>
</organism>
<sequence length="78" mass="8812">MLVNLKKAPYNPVQQADTGQKHRLVASAKARRTQRDENRRHHAMPSSTLLHNPLAPTRANHAQLRITPDAHRHAGISR</sequence>
<dbReference type="RefSeq" id="WP_086909699.1">
    <property type="nucleotide sequence ID" value="NZ_CADFGJ010000033.1"/>
</dbReference>
<dbReference type="KEGG" id="phs:C2L64_15630"/>
<gene>
    <name evidence="2" type="ORF">C2L64_15630</name>
</gene>
<name>A0AAN1J8P3_9BURK</name>
<accession>A0AAN1J8P3</accession>
<reference evidence="2 3" key="1">
    <citation type="submission" date="2018-01" db="EMBL/GenBank/DDBJ databases">
        <title>Species boundaries and ecological features among Paraburkholderia terrae DSMZ17804T, P. hospita DSMZ17164T and P. caribensis DSMZ13236T.</title>
        <authorList>
            <person name="Pratama A.A."/>
        </authorList>
    </citation>
    <scope>NUCLEOTIDE SEQUENCE [LARGE SCALE GENOMIC DNA]</scope>
    <source>
        <strain evidence="2 3">DSM 17164</strain>
    </source>
</reference>
<dbReference type="Proteomes" id="UP000236649">
    <property type="component" value="Chromosome 1"/>
</dbReference>
<dbReference type="GeneID" id="55529754"/>
<feature type="compositionally biased region" description="Basic residues" evidence="1">
    <location>
        <begin position="21"/>
        <end position="32"/>
    </location>
</feature>
<proteinExistence type="predicted"/>
<dbReference type="AlphaFoldDB" id="A0AAN1J8P3"/>
<feature type="region of interest" description="Disordered" evidence="1">
    <location>
        <begin position="1"/>
        <end position="55"/>
    </location>
</feature>
<evidence type="ECO:0000313" key="3">
    <source>
        <dbReference type="Proteomes" id="UP000236649"/>
    </source>
</evidence>